<protein>
    <submittedName>
        <fullName evidence="1">Uncharacterized protein</fullName>
    </submittedName>
</protein>
<accession>A0A5P8W7V3</accession>
<name>A0A5P8W7V3_9NOSO</name>
<evidence type="ECO:0000313" key="1">
    <source>
        <dbReference type="EMBL" id="QFS48857.1"/>
    </source>
</evidence>
<dbReference type="Proteomes" id="UP000326678">
    <property type="component" value="Chromosome Gxm1"/>
</dbReference>
<reference evidence="1 2" key="1">
    <citation type="submission" date="2019-10" db="EMBL/GenBank/DDBJ databases">
        <title>Genomic and transcriptomic insights into the perfect genentic adaptation of a filamentous nitrogen-fixing cyanobacterium to rice fields.</title>
        <authorList>
            <person name="Chen Z."/>
        </authorList>
    </citation>
    <scope>NUCLEOTIDE SEQUENCE [LARGE SCALE GENOMIC DNA]</scope>
    <source>
        <strain evidence="1">CCNUC1</strain>
    </source>
</reference>
<evidence type="ECO:0000313" key="2">
    <source>
        <dbReference type="Proteomes" id="UP000326678"/>
    </source>
</evidence>
<sequence>MGLKFSLQNLITNYELRIILILLWQAQKQEFLMLMQGKSIFCKSL</sequence>
<dbReference type="AlphaFoldDB" id="A0A5P8W7V3"/>
<proteinExistence type="predicted"/>
<organism evidence="1 2">
    <name type="scientific">Nostoc sphaeroides CCNUC1</name>
    <dbReference type="NCBI Taxonomy" id="2653204"/>
    <lineage>
        <taxon>Bacteria</taxon>
        <taxon>Bacillati</taxon>
        <taxon>Cyanobacteriota</taxon>
        <taxon>Cyanophyceae</taxon>
        <taxon>Nostocales</taxon>
        <taxon>Nostocaceae</taxon>
        <taxon>Nostoc</taxon>
    </lineage>
</organism>
<dbReference type="EMBL" id="CP045226">
    <property type="protein sequence ID" value="QFS48857.1"/>
    <property type="molecule type" value="Genomic_DNA"/>
</dbReference>
<dbReference type="KEGG" id="nsh:GXM_06351"/>
<gene>
    <name evidence="1" type="ORF">GXM_06351</name>
</gene>
<keyword evidence="2" id="KW-1185">Reference proteome</keyword>